<dbReference type="Proteomes" id="UP001162972">
    <property type="component" value="Chromosome 9"/>
</dbReference>
<organism evidence="2 3">
    <name type="scientific">Salix udensis</name>
    <dbReference type="NCBI Taxonomy" id="889485"/>
    <lineage>
        <taxon>Eukaryota</taxon>
        <taxon>Viridiplantae</taxon>
        <taxon>Streptophyta</taxon>
        <taxon>Embryophyta</taxon>
        <taxon>Tracheophyta</taxon>
        <taxon>Spermatophyta</taxon>
        <taxon>Magnoliopsida</taxon>
        <taxon>eudicotyledons</taxon>
        <taxon>Gunneridae</taxon>
        <taxon>Pentapetalae</taxon>
        <taxon>rosids</taxon>
        <taxon>fabids</taxon>
        <taxon>Malpighiales</taxon>
        <taxon>Salicaceae</taxon>
        <taxon>Saliceae</taxon>
        <taxon>Salix</taxon>
    </lineage>
</organism>
<feature type="transmembrane region" description="Helical" evidence="1">
    <location>
        <begin position="6"/>
        <end position="24"/>
    </location>
</feature>
<keyword evidence="1" id="KW-0472">Membrane</keyword>
<protein>
    <submittedName>
        <fullName evidence="2">Uncharacterized protein</fullName>
    </submittedName>
</protein>
<comment type="caution">
    <text evidence="2">The sequence shown here is derived from an EMBL/GenBank/DDBJ whole genome shotgun (WGS) entry which is preliminary data.</text>
</comment>
<keyword evidence="3" id="KW-1185">Reference proteome</keyword>
<keyword evidence="1" id="KW-0812">Transmembrane</keyword>
<proteinExistence type="predicted"/>
<dbReference type="EMBL" id="JAPFFJ010000015">
    <property type="protein sequence ID" value="KAJ6409392.1"/>
    <property type="molecule type" value="Genomic_DNA"/>
</dbReference>
<evidence type="ECO:0000256" key="1">
    <source>
        <dbReference type="SAM" id="Phobius"/>
    </source>
</evidence>
<evidence type="ECO:0000313" key="2">
    <source>
        <dbReference type="EMBL" id="KAJ6409392.1"/>
    </source>
</evidence>
<reference evidence="2 3" key="1">
    <citation type="journal article" date="2023" name="Int. J. Mol. Sci.">
        <title>De Novo Assembly and Annotation of 11 Diverse Shrub Willow (Salix) Genomes Reveals Novel Gene Organization in Sex-Linked Regions.</title>
        <authorList>
            <person name="Hyden B."/>
            <person name="Feng K."/>
            <person name="Yates T.B."/>
            <person name="Jawdy S."/>
            <person name="Cereghino C."/>
            <person name="Smart L.B."/>
            <person name="Muchero W."/>
        </authorList>
    </citation>
    <scope>NUCLEOTIDE SEQUENCE [LARGE SCALE GENOMIC DNA]</scope>
    <source>
        <tissue evidence="2">Shoot tip</tissue>
    </source>
</reference>
<keyword evidence="1" id="KW-1133">Transmembrane helix</keyword>
<evidence type="ECO:0000313" key="3">
    <source>
        <dbReference type="Proteomes" id="UP001162972"/>
    </source>
</evidence>
<name>A0AAD6NXW7_9ROSI</name>
<dbReference type="AlphaFoldDB" id="A0AAD6NXW7"/>
<accession>A0AAD6NXW7</accession>
<gene>
    <name evidence="2" type="ORF">OIU84_008983</name>
</gene>
<sequence>MSVMLCIFYFYVFTSIYLGFWQLTSENHNINMKRMFIYSNPQAKNIFITNPRKISRLLLHRTANFVRNIAACTAQLKPQLDSKGT</sequence>